<name>A0AAV7Y5X2_9EUKA</name>
<feature type="transmembrane region" description="Helical" evidence="1">
    <location>
        <begin position="221"/>
        <end position="238"/>
    </location>
</feature>
<evidence type="ECO:0000313" key="4">
    <source>
        <dbReference type="Proteomes" id="UP001146793"/>
    </source>
</evidence>
<proteinExistence type="predicted"/>
<evidence type="ECO:0000313" key="3">
    <source>
        <dbReference type="EMBL" id="KAJ3423937.1"/>
    </source>
</evidence>
<feature type="chain" id="PRO_5043798648" evidence="2">
    <location>
        <begin position="20"/>
        <end position="239"/>
    </location>
</feature>
<feature type="signal peptide" evidence="2">
    <location>
        <begin position="1"/>
        <end position="19"/>
    </location>
</feature>
<evidence type="ECO:0000256" key="1">
    <source>
        <dbReference type="SAM" id="Phobius"/>
    </source>
</evidence>
<keyword evidence="1" id="KW-1133">Transmembrane helix</keyword>
<sequence length="239" mass="27321">MKKLIILIVICSIFNLVTSDEPEVTQVFIQGFYSDGECGSIYSEQHFVFGECYQQGSESKKYFLMENENDNSTYVRMEKFTDIDCQTTDYNTTYDLGCSESDSYSFGYTLESATGDILALGSDYEENGNCDEIYEGSYMTDYCYINVEDEESHRLTRSGNVAYHTYYTDLTCSAKYVVLSYTLDECKEWQDDYYQVVRLIAEEDSSDNDGGETDGGVVNSINFVLLFSFLIVNSLFFLN</sequence>
<reference evidence="3" key="1">
    <citation type="submission" date="2022-08" db="EMBL/GenBank/DDBJ databases">
        <title>Novel sulphate-reducing endosymbionts in the free-living metamonad Anaeramoeba.</title>
        <authorList>
            <person name="Jerlstrom-Hultqvist J."/>
            <person name="Cepicka I."/>
            <person name="Gallot-Lavallee L."/>
            <person name="Salas-Leiva D."/>
            <person name="Curtis B.A."/>
            <person name="Zahonova K."/>
            <person name="Pipaliya S."/>
            <person name="Dacks J."/>
            <person name="Roger A.J."/>
        </authorList>
    </citation>
    <scope>NUCLEOTIDE SEQUENCE</scope>
    <source>
        <strain evidence="3">Busselton2</strain>
    </source>
</reference>
<protein>
    <submittedName>
        <fullName evidence="3">Uncharacterized protein</fullName>
    </submittedName>
</protein>
<accession>A0AAV7Y5X2</accession>
<dbReference type="EMBL" id="JANTQA010000075">
    <property type="protein sequence ID" value="KAJ3423937.1"/>
    <property type="molecule type" value="Genomic_DNA"/>
</dbReference>
<dbReference type="AlphaFoldDB" id="A0AAV7Y5X2"/>
<comment type="caution">
    <text evidence="3">The sequence shown here is derived from an EMBL/GenBank/DDBJ whole genome shotgun (WGS) entry which is preliminary data.</text>
</comment>
<keyword evidence="1" id="KW-0812">Transmembrane</keyword>
<keyword evidence="2" id="KW-0732">Signal</keyword>
<gene>
    <name evidence="3" type="ORF">M0812_29568</name>
</gene>
<dbReference type="Proteomes" id="UP001146793">
    <property type="component" value="Unassembled WGS sequence"/>
</dbReference>
<organism evidence="3 4">
    <name type="scientific">Anaeramoeba flamelloides</name>
    <dbReference type="NCBI Taxonomy" id="1746091"/>
    <lineage>
        <taxon>Eukaryota</taxon>
        <taxon>Metamonada</taxon>
        <taxon>Anaeramoebidae</taxon>
        <taxon>Anaeramoeba</taxon>
    </lineage>
</organism>
<keyword evidence="1" id="KW-0472">Membrane</keyword>
<evidence type="ECO:0000256" key="2">
    <source>
        <dbReference type="SAM" id="SignalP"/>
    </source>
</evidence>